<evidence type="ECO:0000256" key="1">
    <source>
        <dbReference type="SAM" id="MobiDB-lite"/>
    </source>
</evidence>
<name>A0AA43QY79_9LECA</name>
<sequence>MITKGSGNQDNINTFFCCQLSKLESGVYELARQHPDKTFLIARQLDELQDEINRVVRPLLTPRFETVSPATCAEAEKTSKEAPPSAILDDEQLSDFLPSTIVPNMDNSNFVIPEAASVSGFEELLGCSDDANAIVDASASLCLDQGQIGEISIIVNNDSPYQTTSPQQLQTSSVFAAPIHSSSQVEIEDDNFCQGVSSLGHTLEDSRVVQESRISRKRTANELTGTSSTFTSSNKQKNRHDQTKYLQSWSHQLAPASDKITRDLNDFLDEHKVDNIASRSTVVKCAGCFRDFTSFYHLNETLQTIRKETSLRLLPASTDIAATNKKLDQLDRLSSTCSVLQRVYLVRLLEHRNKLEAQLKEEGSNPRLPKSKGCNKVASQVLEKMLEDMYPTEASVNLKDCSHPKYRHLKKRLQNNLTAARKWSFIHDRFSLGMLFLIPAGAEYGINNQDVECLSKDTIQHLFDFILTHHGDFLQRFAVAITPHLKDILDGKVTQRKFKFELLGRNDVFHVSHDQEKLLDACALDDDGSGG</sequence>
<dbReference type="AlphaFoldDB" id="A0AA43QY79"/>
<accession>A0AA43QY79</accession>
<evidence type="ECO:0000313" key="3">
    <source>
        <dbReference type="Proteomes" id="UP001161017"/>
    </source>
</evidence>
<organism evidence="2 3">
    <name type="scientific">Ramalina farinacea</name>
    <dbReference type="NCBI Taxonomy" id="258253"/>
    <lineage>
        <taxon>Eukaryota</taxon>
        <taxon>Fungi</taxon>
        <taxon>Dikarya</taxon>
        <taxon>Ascomycota</taxon>
        <taxon>Pezizomycotina</taxon>
        <taxon>Lecanoromycetes</taxon>
        <taxon>OSLEUM clade</taxon>
        <taxon>Lecanoromycetidae</taxon>
        <taxon>Lecanorales</taxon>
        <taxon>Lecanorineae</taxon>
        <taxon>Ramalinaceae</taxon>
        <taxon>Ramalina</taxon>
    </lineage>
</organism>
<protein>
    <submittedName>
        <fullName evidence="2">Uncharacterized protein</fullName>
    </submittedName>
</protein>
<comment type="caution">
    <text evidence="2">The sequence shown here is derived from an EMBL/GenBank/DDBJ whole genome shotgun (WGS) entry which is preliminary data.</text>
</comment>
<dbReference type="EMBL" id="JAPUFD010000023">
    <property type="protein sequence ID" value="MDI1493103.1"/>
    <property type="molecule type" value="Genomic_DNA"/>
</dbReference>
<proteinExistence type="predicted"/>
<dbReference type="Proteomes" id="UP001161017">
    <property type="component" value="Unassembled WGS sequence"/>
</dbReference>
<reference evidence="2" key="1">
    <citation type="journal article" date="2023" name="Genome Biol. Evol.">
        <title>First Whole Genome Sequence and Flow Cytometry Genome Size Data for the Lichen-Forming Fungus Ramalina farinacea (Ascomycota).</title>
        <authorList>
            <person name="Llewellyn T."/>
            <person name="Mian S."/>
            <person name="Hill R."/>
            <person name="Leitch I.J."/>
            <person name="Gaya E."/>
        </authorList>
    </citation>
    <scope>NUCLEOTIDE SEQUENCE</scope>
    <source>
        <strain evidence="2">LIQ254RAFAR</strain>
    </source>
</reference>
<feature type="compositionally biased region" description="Polar residues" evidence="1">
    <location>
        <begin position="221"/>
        <end position="235"/>
    </location>
</feature>
<keyword evidence="3" id="KW-1185">Reference proteome</keyword>
<feature type="region of interest" description="Disordered" evidence="1">
    <location>
        <begin position="214"/>
        <end position="239"/>
    </location>
</feature>
<gene>
    <name evidence="2" type="ORF">OHK93_004890</name>
</gene>
<evidence type="ECO:0000313" key="2">
    <source>
        <dbReference type="EMBL" id="MDI1493103.1"/>
    </source>
</evidence>